<evidence type="ECO:0000313" key="1">
    <source>
        <dbReference type="EMBL" id="KAK0481296.1"/>
    </source>
</evidence>
<comment type="caution">
    <text evidence="1">The sequence shown here is derived from an EMBL/GenBank/DDBJ whole genome shotgun (WGS) entry which is preliminary data.</text>
</comment>
<dbReference type="EMBL" id="JAUEPR010000008">
    <property type="protein sequence ID" value="KAK0481296.1"/>
    <property type="molecule type" value="Genomic_DNA"/>
</dbReference>
<name>A0AA39PCJ6_9AGAR</name>
<dbReference type="AlphaFoldDB" id="A0AA39PCJ6"/>
<gene>
    <name evidence="1" type="ORF">IW261DRAFT_1067702</name>
</gene>
<proteinExistence type="predicted"/>
<keyword evidence="2" id="KW-1185">Reference proteome</keyword>
<accession>A0AA39PCJ6</accession>
<sequence length="236" mass="26586">MPPADALRAALSYCSTSPPCSICPPSLPKMSKHNVKEVLDKGRRGFDHDKKYYSCLYGREWASIEDFQAWLLNEQHVHGIRFIVFTSTVNVAPLKKRRWSAEHTFYCSRHKPCTPQYVGPPKHIKGNCFCSVTVKTYPDTPIVLGNYNDWHTHPLGAANATLSEKALSFVREKVGPSAIKPDVSARAADNTCERVEHSDLNADAWRPASALYLDNPDPFASMSMIDVNSRYTYEKH</sequence>
<organism evidence="1 2">
    <name type="scientific">Armillaria novae-zelandiae</name>
    <dbReference type="NCBI Taxonomy" id="153914"/>
    <lineage>
        <taxon>Eukaryota</taxon>
        <taxon>Fungi</taxon>
        <taxon>Dikarya</taxon>
        <taxon>Basidiomycota</taxon>
        <taxon>Agaricomycotina</taxon>
        <taxon>Agaricomycetes</taxon>
        <taxon>Agaricomycetidae</taxon>
        <taxon>Agaricales</taxon>
        <taxon>Marasmiineae</taxon>
        <taxon>Physalacriaceae</taxon>
        <taxon>Armillaria</taxon>
    </lineage>
</organism>
<reference evidence="1" key="1">
    <citation type="submission" date="2023-06" db="EMBL/GenBank/DDBJ databases">
        <authorList>
            <consortium name="Lawrence Berkeley National Laboratory"/>
            <person name="Ahrendt S."/>
            <person name="Sahu N."/>
            <person name="Indic B."/>
            <person name="Wong-Bajracharya J."/>
            <person name="Merenyi Z."/>
            <person name="Ke H.-M."/>
            <person name="Monk M."/>
            <person name="Kocsube S."/>
            <person name="Drula E."/>
            <person name="Lipzen A."/>
            <person name="Balint B."/>
            <person name="Henrissat B."/>
            <person name="Andreopoulos B."/>
            <person name="Martin F.M."/>
            <person name="Harder C.B."/>
            <person name="Rigling D."/>
            <person name="Ford K.L."/>
            <person name="Foster G.D."/>
            <person name="Pangilinan J."/>
            <person name="Papanicolaou A."/>
            <person name="Barry K."/>
            <person name="LaButti K."/>
            <person name="Viragh M."/>
            <person name="Koriabine M."/>
            <person name="Yan M."/>
            <person name="Riley R."/>
            <person name="Champramary S."/>
            <person name="Plett K.L."/>
            <person name="Tsai I.J."/>
            <person name="Slot J."/>
            <person name="Sipos G."/>
            <person name="Plett J."/>
            <person name="Nagy L.G."/>
            <person name="Grigoriev I.V."/>
        </authorList>
    </citation>
    <scope>NUCLEOTIDE SEQUENCE</scope>
    <source>
        <strain evidence="1">ICMP 16352</strain>
    </source>
</reference>
<evidence type="ECO:0000313" key="2">
    <source>
        <dbReference type="Proteomes" id="UP001175227"/>
    </source>
</evidence>
<protein>
    <submittedName>
        <fullName evidence="1">Uncharacterized protein</fullName>
    </submittedName>
</protein>
<dbReference type="Proteomes" id="UP001175227">
    <property type="component" value="Unassembled WGS sequence"/>
</dbReference>